<comment type="caution">
    <text evidence="1">The sequence shown here is derived from an EMBL/GenBank/DDBJ whole genome shotgun (WGS) entry which is preliminary data.</text>
</comment>
<sequence length="81" mass="9511">MITITVFKGIIFEPELLSLKRNSVQRTGKIIDDIFFIGSRKSLKRNGMIFCEDLIVNNDSKQEVNYPRQEPLEHSWKRLNT</sequence>
<reference evidence="1 2" key="1">
    <citation type="submission" date="2017-01" db="EMBL/GenBank/DDBJ databases">
        <title>Bacillus cereus isolates.</title>
        <authorList>
            <person name="Beno S.M."/>
        </authorList>
    </citation>
    <scope>NUCLEOTIDE SEQUENCE [LARGE SCALE GENOMIC DNA]</scope>
    <source>
        <strain evidence="1 2">FSL K6-1030</strain>
    </source>
</reference>
<protein>
    <submittedName>
        <fullName evidence="1">Uncharacterized protein</fullName>
    </submittedName>
</protein>
<evidence type="ECO:0000313" key="2">
    <source>
        <dbReference type="Proteomes" id="UP000190641"/>
    </source>
</evidence>
<accession>A0A9X6BA29</accession>
<proteinExistence type="predicted"/>
<name>A0A9X6BA29_BACCE</name>
<gene>
    <name evidence="1" type="ORF">BLX06_17665</name>
</gene>
<dbReference type="EMBL" id="MUAU01000060">
    <property type="protein sequence ID" value="OOR73750.1"/>
    <property type="molecule type" value="Genomic_DNA"/>
</dbReference>
<organism evidence="1 2">
    <name type="scientific">Bacillus cereus</name>
    <dbReference type="NCBI Taxonomy" id="1396"/>
    <lineage>
        <taxon>Bacteria</taxon>
        <taxon>Bacillati</taxon>
        <taxon>Bacillota</taxon>
        <taxon>Bacilli</taxon>
        <taxon>Bacillales</taxon>
        <taxon>Bacillaceae</taxon>
        <taxon>Bacillus</taxon>
        <taxon>Bacillus cereus group</taxon>
    </lineage>
</organism>
<evidence type="ECO:0000313" key="1">
    <source>
        <dbReference type="EMBL" id="OOR73750.1"/>
    </source>
</evidence>
<dbReference type="Proteomes" id="UP000190641">
    <property type="component" value="Unassembled WGS sequence"/>
</dbReference>
<dbReference type="AlphaFoldDB" id="A0A9X6BA29"/>